<reference evidence="10 11" key="1">
    <citation type="journal article" date="2014" name="PLoS Genet.">
        <title>Phylogenetically driven sequencing of extremely halophilic archaea reveals strategies for static and dynamic osmo-response.</title>
        <authorList>
            <person name="Becker E.A."/>
            <person name="Seitzer P.M."/>
            <person name="Tritt A."/>
            <person name="Larsen D."/>
            <person name="Krusor M."/>
            <person name="Yao A.I."/>
            <person name="Wu D."/>
            <person name="Madern D."/>
            <person name="Eisen J.A."/>
            <person name="Darling A.E."/>
            <person name="Facciotti M.T."/>
        </authorList>
    </citation>
    <scope>NUCLEOTIDE SEQUENCE [LARGE SCALE GENOMIC DNA]</scope>
    <source>
        <strain evidence="10 11">100A6</strain>
    </source>
</reference>
<dbReference type="RefSeq" id="WP_007695072.1">
    <property type="nucleotide sequence ID" value="NZ_AJRK01000435.1"/>
</dbReference>
<dbReference type="Pfam" id="PF21082">
    <property type="entry name" value="MS_channel_3rd"/>
    <property type="match status" value="1"/>
</dbReference>
<evidence type="ECO:0000256" key="3">
    <source>
        <dbReference type="ARBA" id="ARBA00022475"/>
    </source>
</evidence>
<evidence type="ECO:0008006" key="12">
    <source>
        <dbReference type="Google" id="ProtNLM"/>
    </source>
</evidence>
<dbReference type="InterPro" id="IPR006685">
    <property type="entry name" value="MscS_channel_2nd"/>
</dbReference>
<evidence type="ECO:0000259" key="8">
    <source>
        <dbReference type="Pfam" id="PF00924"/>
    </source>
</evidence>
<dbReference type="SUPFAM" id="SSF82689">
    <property type="entry name" value="Mechanosensitive channel protein MscS (YggB), C-terminal domain"/>
    <property type="match status" value="1"/>
</dbReference>
<gene>
    <name evidence="10" type="ORF">C447_14276</name>
</gene>
<keyword evidence="11" id="KW-1185">Reference proteome</keyword>
<accession>M0LTF9</accession>
<dbReference type="PANTHER" id="PTHR30221:SF1">
    <property type="entry name" value="SMALL-CONDUCTANCE MECHANOSENSITIVE CHANNEL"/>
    <property type="match status" value="1"/>
</dbReference>
<dbReference type="Gene3D" id="3.30.70.100">
    <property type="match status" value="1"/>
</dbReference>
<evidence type="ECO:0000256" key="5">
    <source>
        <dbReference type="ARBA" id="ARBA00022989"/>
    </source>
</evidence>
<evidence type="ECO:0000259" key="9">
    <source>
        <dbReference type="Pfam" id="PF21082"/>
    </source>
</evidence>
<dbReference type="OrthoDB" id="11475at2157"/>
<dbReference type="InterPro" id="IPR010920">
    <property type="entry name" value="LSM_dom_sf"/>
</dbReference>
<dbReference type="EMBL" id="AOMB01000041">
    <property type="protein sequence ID" value="EMA36433.1"/>
    <property type="molecule type" value="Genomic_DNA"/>
</dbReference>
<evidence type="ECO:0000256" key="1">
    <source>
        <dbReference type="ARBA" id="ARBA00004651"/>
    </source>
</evidence>
<name>M0LTF9_9EURY</name>
<evidence type="ECO:0000256" key="7">
    <source>
        <dbReference type="SAM" id="Phobius"/>
    </source>
</evidence>
<dbReference type="eggNOG" id="arCOG01568">
    <property type="taxonomic scope" value="Archaea"/>
</dbReference>
<dbReference type="Pfam" id="PF00924">
    <property type="entry name" value="MS_channel_2nd"/>
    <property type="match status" value="1"/>
</dbReference>
<evidence type="ECO:0000313" key="10">
    <source>
        <dbReference type="EMBL" id="EMA36433.1"/>
    </source>
</evidence>
<feature type="domain" description="Mechanosensitive ion channel MscS C-terminal" evidence="9">
    <location>
        <begin position="191"/>
        <end position="277"/>
    </location>
</feature>
<feature type="transmembrane region" description="Helical" evidence="7">
    <location>
        <begin position="96"/>
        <end position="115"/>
    </location>
</feature>
<dbReference type="InterPro" id="IPR049278">
    <property type="entry name" value="MS_channel_C"/>
</dbReference>
<dbReference type="GO" id="GO:0005886">
    <property type="term" value="C:plasma membrane"/>
    <property type="evidence" value="ECO:0007669"/>
    <property type="project" value="UniProtKB-SubCell"/>
</dbReference>
<dbReference type="InterPro" id="IPR023408">
    <property type="entry name" value="MscS_beta-dom_sf"/>
</dbReference>
<dbReference type="InterPro" id="IPR011066">
    <property type="entry name" value="MscS_channel_C_sf"/>
</dbReference>
<dbReference type="Gene3D" id="2.30.30.60">
    <property type="match status" value="1"/>
</dbReference>
<dbReference type="GO" id="GO:0008381">
    <property type="term" value="F:mechanosensitive monoatomic ion channel activity"/>
    <property type="evidence" value="ECO:0007669"/>
    <property type="project" value="InterPro"/>
</dbReference>
<dbReference type="PANTHER" id="PTHR30221">
    <property type="entry name" value="SMALL-CONDUCTANCE MECHANOSENSITIVE CHANNEL"/>
    <property type="match status" value="1"/>
</dbReference>
<evidence type="ECO:0000256" key="2">
    <source>
        <dbReference type="ARBA" id="ARBA00008017"/>
    </source>
</evidence>
<sequence>MSGVGDGLVSSASRALAQALLRSIPGWAVRTGLALAVLLVAWRGSRLLVETLREPVARRVHRRSLSLAVVRGVRIAVLILSAFVALGVYGVEPGRLGLAAAILLAGAGAVLTPFIREFIDGLSVLSDNAYEIGDVVELPDIGHRGFIELITLRYTKIYTLDNTFLVVPNEQAQNRDIVNESADDPRTWLSLDLTVTYESDVAHARTIVERAAENVEGVVAGGRNIRVGSARYASAPTCVVDSFAENGVALRLVYWVESPYAQLPVRSAILENVSAGFATAADVEFAYPHTQAVFDE</sequence>
<protein>
    <recommendedName>
        <fullName evidence="12">Mechanosensitive ion channel MscS</fullName>
    </recommendedName>
</protein>
<feature type="transmembrane region" description="Helical" evidence="7">
    <location>
        <begin position="24"/>
        <end position="44"/>
    </location>
</feature>
<feature type="domain" description="Mechanosensitive ion channel MscS" evidence="8">
    <location>
        <begin position="115"/>
        <end position="180"/>
    </location>
</feature>
<proteinExistence type="inferred from homology"/>
<keyword evidence="3" id="KW-1003">Cell membrane</keyword>
<dbReference type="PATRIC" id="fig|1132509.6.peg.3332"/>
<dbReference type="Proteomes" id="UP000011566">
    <property type="component" value="Unassembled WGS sequence"/>
</dbReference>
<organism evidence="10 11">
    <name type="scientific">Halococcus hamelinensis 100A6</name>
    <dbReference type="NCBI Taxonomy" id="1132509"/>
    <lineage>
        <taxon>Archaea</taxon>
        <taxon>Methanobacteriati</taxon>
        <taxon>Methanobacteriota</taxon>
        <taxon>Stenosarchaea group</taxon>
        <taxon>Halobacteria</taxon>
        <taxon>Halobacteriales</taxon>
        <taxon>Halococcaceae</taxon>
        <taxon>Halococcus</taxon>
    </lineage>
</organism>
<keyword evidence="4 7" id="KW-0812">Transmembrane</keyword>
<evidence type="ECO:0000256" key="6">
    <source>
        <dbReference type="ARBA" id="ARBA00023136"/>
    </source>
</evidence>
<dbReference type="AlphaFoldDB" id="M0LTF9"/>
<comment type="similarity">
    <text evidence="2">Belongs to the MscS (TC 1.A.23) family.</text>
</comment>
<dbReference type="InterPro" id="IPR045275">
    <property type="entry name" value="MscS_archaea/bacteria_type"/>
</dbReference>
<keyword evidence="5 7" id="KW-1133">Transmembrane helix</keyword>
<feature type="transmembrane region" description="Helical" evidence="7">
    <location>
        <begin position="65"/>
        <end position="90"/>
    </location>
</feature>
<evidence type="ECO:0000256" key="4">
    <source>
        <dbReference type="ARBA" id="ARBA00022692"/>
    </source>
</evidence>
<comment type="subcellular location">
    <subcellularLocation>
        <location evidence="1">Cell membrane</location>
        <topology evidence="1">Multi-pass membrane protein</topology>
    </subcellularLocation>
</comment>
<dbReference type="SUPFAM" id="SSF50182">
    <property type="entry name" value="Sm-like ribonucleoproteins"/>
    <property type="match status" value="1"/>
</dbReference>
<comment type="caution">
    <text evidence="10">The sequence shown here is derived from an EMBL/GenBank/DDBJ whole genome shotgun (WGS) entry which is preliminary data.</text>
</comment>
<evidence type="ECO:0000313" key="11">
    <source>
        <dbReference type="Proteomes" id="UP000011566"/>
    </source>
</evidence>
<keyword evidence="6 7" id="KW-0472">Membrane</keyword>